<protein>
    <submittedName>
        <fullName evidence="1">Uncharacterized protein</fullName>
    </submittedName>
</protein>
<name>A0ABW4NG68_9SPHN</name>
<comment type="caution">
    <text evidence="1">The sequence shown here is derived from an EMBL/GenBank/DDBJ whole genome shotgun (WGS) entry which is preliminary data.</text>
</comment>
<evidence type="ECO:0000313" key="2">
    <source>
        <dbReference type="Proteomes" id="UP001597283"/>
    </source>
</evidence>
<dbReference type="Proteomes" id="UP001597283">
    <property type="component" value="Unassembled WGS sequence"/>
</dbReference>
<organism evidence="1 2">
    <name type="scientific">Sphingomonas floccifaciens</name>
    <dbReference type="NCBI Taxonomy" id="1844115"/>
    <lineage>
        <taxon>Bacteria</taxon>
        <taxon>Pseudomonadati</taxon>
        <taxon>Pseudomonadota</taxon>
        <taxon>Alphaproteobacteria</taxon>
        <taxon>Sphingomonadales</taxon>
        <taxon>Sphingomonadaceae</taxon>
        <taxon>Sphingomonas</taxon>
    </lineage>
</organism>
<reference evidence="2" key="1">
    <citation type="journal article" date="2019" name="Int. J. Syst. Evol. Microbiol.">
        <title>The Global Catalogue of Microorganisms (GCM) 10K type strain sequencing project: providing services to taxonomists for standard genome sequencing and annotation.</title>
        <authorList>
            <consortium name="The Broad Institute Genomics Platform"/>
            <consortium name="The Broad Institute Genome Sequencing Center for Infectious Disease"/>
            <person name="Wu L."/>
            <person name="Ma J."/>
        </authorList>
    </citation>
    <scope>NUCLEOTIDE SEQUENCE [LARGE SCALE GENOMIC DNA]</scope>
    <source>
        <strain evidence="2">Q85</strain>
    </source>
</reference>
<dbReference type="RefSeq" id="WP_380940675.1">
    <property type="nucleotide sequence ID" value="NZ_JBHUFC010000003.1"/>
</dbReference>
<gene>
    <name evidence="1" type="ORF">ACFSC3_11970</name>
</gene>
<proteinExistence type="predicted"/>
<dbReference type="EMBL" id="JBHUFC010000003">
    <property type="protein sequence ID" value="MFD1788290.1"/>
    <property type="molecule type" value="Genomic_DNA"/>
</dbReference>
<sequence>MSFHRLICSNCGVALTGAVTLLPPNSAESAGLVFEDAAPVTPAGTVFVSTEPMQWSADGANKPPLEFAPQHWINPADVDMAVEPVADVRRLNGCCGLDGSDGPNMRCRNCGVEAGTRQSDCWTSDVFIAEPGQTHWIEVNT</sequence>
<keyword evidence="2" id="KW-1185">Reference proteome</keyword>
<evidence type="ECO:0000313" key="1">
    <source>
        <dbReference type="EMBL" id="MFD1788290.1"/>
    </source>
</evidence>
<accession>A0ABW4NG68</accession>